<dbReference type="EMBL" id="CM039429">
    <property type="protein sequence ID" value="KAI4347711.1"/>
    <property type="molecule type" value="Genomic_DNA"/>
</dbReference>
<reference evidence="1 2" key="1">
    <citation type="journal article" date="2022" name="DNA Res.">
        <title>Chromosomal-level genome assembly of the orchid tree Bauhinia variegata (Leguminosae; Cercidoideae) supports the allotetraploid origin hypothesis of Bauhinia.</title>
        <authorList>
            <person name="Zhong Y."/>
            <person name="Chen Y."/>
            <person name="Zheng D."/>
            <person name="Pang J."/>
            <person name="Liu Y."/>
            <person name="Luo S."/>
            <person name="Meng S."/>
            <person name="Qian L."/>
            <person name="Wei D."/>
            <person name="Dai S."/>
            <person name="Zhou R."/>
        </authorList>
    </citation>
    <scope>NUCLEOTIDE SEQUENCE [LARGE SCALE GENOMIC DNA]</scope>
    <source>
        <strain evidence="1">BV-YZ2020</strain>
    </source>
</reference>
<comment type="caution">
    <text evidence="1">The sequence shown here is derived from an EMBL/GenBank/DDBJ whole genome shotgun (WGS) entry which is preliminary data.</text>
</comment>
<dbReference type="Proteomes" id="UP000828941">
    <property type="component" value="Chromosome 4"/>
</dbReference>
<accession>A0ACB9PGY4</accession>
<name>A0ACB9PGY4_BAUVA</name>
<gene>
    <name evidence="1" type="ORF">L6164_008495</name>
</gene>
<keyword evidence="2" id="KW-1185">Reference proteome</keyword>
<evidence type="ECO:0000313" key="2">
    <source>
        <dbReference type="Proteomes" id="UP000828941"/>
    </source>
</evidence>
<protein>
    <submittedName>
        <fullName evidence="1">Uncharacterized protein</fullName>
    </submittedName>
</protein>
<sequence length="123" mass="14236">MEPKPQKQLNPTNEDMRLVLVDKLDTRSDLNKQGPKLDREFKLILVRNNEKQVVQISNHLRASNSKVTRARVILKAIEEVTLEYILRFEFFTSNNQAEYEALIVGLNMAREIGATKIKVRLDS</sequence>
<organism evidence="1 2">
    <name type="scientific">Bauhinia variegata</name>
    <name type="common">Purple orchid tree</name>
    <name type="synonym">Phanera variegata</name>
    <dbReference type="NCBI Taxonomy" id="167791"/>
    <lineage>
        <taxon>Eukaryota</taxon>
        <taxon>Viridiplantae</taxon>
        <taxon>Streptophyta</taxon>
        <taxon>Embryophyta</taxon>
        <taxon>Tracheophyta</taxon>
        <taxon>Spermatophyta</taxon>
        <taxon>Magnoliopsida</taxon>
        <taxon>eudicotyledons</taxon>
        <taxon>Gunneridae</taxon>
        <taxon>Pentapetalae</taxon>
        <taxon>rosids</taxon>
        <taxon>fabids</taxon>
        <taxon>Fabales</taxon>
        <taxon>Fabaceae</taxon>
        <taxon>Cercidoideae</taxon>
        <taxon>Cercideae</taxon>
        <taxon>Bauhiniinae</taxon>
        <taxon>Bauhinia</taxon>
    </lineage>
</organism>
<proteinExistence type="predicted"/>
<evidence type="ECO:0000313" key="1">
    <source>
        <dbReference type="EMBL" id="KAI4347711.1"/>
    </source>
</evidence>